<accession>A0ACB8XIY8</accession>
<keyword evidence="2" id="KW-1185">Reference proteome</keyword>
<reference evidence="2" key="1">
    <citation type="journal article" date="2022" name="Mol. Ecol. Resour.">
        <title>The genomes of chicory, endive, great burdock and yacon provide insights into Asteraceae palaeo-polyploidization history and plant inulin production.</title>
        <authorList>
            <person name="Fan W."/>
            <person name="Wang S."/>
            <person name="Wang H."/>
            <person name="Wang A."/>
            <person name="Jiang F."/>
            <person name="Liu H."/>
            <person name="Zhao H."/>
            <person name="Xu D."/>
            <person name="Zhang Y."/>
        </authorList>
    </citation>
    <scope>NUCLEOTIDE SEQUENCE [LARGE SCALE GENOMIC DNA]</scope>
    <source>
        <strain evidence="2">cv. Niubang</strain>
    </source>
</reference>
<proteinExistence type="predicted"/>
<name>A0ACB8XIY8_ARCLA</name>
<dbReference type="EMBL" id="CM042063">
    <property type="protein sequence ID" value="KAI3667843.1"/>
    <property type="molecule type" value="Genomic_DNA"/>
</dbReference>
<protein>
    <submittedName>
        <fullName evidence="1">Uncharacterized protein</fullName>
    </submittedName>
</protein>
<sequence length="77" mass="8524">MALVFLLIHLRRGLRTLVTVVVNAVTVGNAILLETDTSRASNALEDILVIGITRTIYDRTDQSLIKTNCKYEYSIGS</sequence>
<organism evidence="1 2">
    <name type="scientific">Arctium lappa</name>
    <name type="common">Greater burdock</name>
    <name type="synonym">Lappa major</name>
    <dbReference type="NCBI Taxonomy" id="4217"/>
    <lineage>
        <taxon>Eukaryota</taxon>
        <taxon>Viridiplantae</taxon>
        <taxon>Streptophyta</taxon>
        <taxon>Embryophyta</taxon>
        <taxon>Tracheophyta</taxon>
        <taxon>Spermatophyta</taxon>
        <taxon>Magnoliopsida</taxon>
        <taxon>eudicotyledons</taxon>
        <taxon>Gunneridae</taxon>
        <taxon>Pentapetalae</taxon>
        <taxon>asterids</taxon>
        <taxon>campanulids</taxon>
        <taxon>Asterales</taxon>
        <taxon>Asteraceae</taxon>
        <taxon>Carduoideae</taxon>
        <taxon>Cardueae</taxon>
        <taxon>Arctiinae</taxon>
        <taxon>Arctium</taxon>
    </lineage>
</organism>
<evidence type="ECO:0000313" key="2">
    <source>
        <dbReference type="Proteomes" id="UP001055879"/>
    </source>
</evidence>
<reference evidence="1 2" key="2">
    <citation type="journal article" date="2022" name="Mol. Ecol. Resour.">
        <title>The genomes of chicory, endive, great burdock and yacon provide insights into Asteraceae paleo-polyploidization history and plant inulin production.</title>
        <authorList>
            <person name="Fan W."/>
            <person name="Wang S."/>
            <person name="Wang H."/>
            <person name="Wang A."/>
            <person name="Jiang F."/>
            <person name="Liu H."/>
            <person name="Zhao H."/>
            <person name="Xu D."/>
            <person name="Zhang Y."/>
        </authorList>
    </citation>
    <scope>NUCLEOTIDE SEQUENCE [LARGE SCALE GENOMIC DNA]</scope>
    <source>
        <strain evidence="2">cv. Niubang</strain>
    </source>
</reference>
<gene>
    <name evidence="1" type="ORF">L6452_42913</name>
</gene>
<dbReference type="Proteomes" id="UP001055879">
    <property type="component" value="Linkage Group LG17"/>
</dbReference>
<evidence type="ECO:0000313" key="1">
    <source>
        <dbReference type="EMBL" id="KAI3667843.1"/>
    </source>
</evidence>
<comment type="caution">
    <text evidence="1">The sequence shown here is derived from an EMBL/GenBank/DDBJ whole genome shotgun (WGS) entry which is preliminary data.</text>
</comment>